<name>A0A6J5T8Y2_9CAUD</name>
<accession>A0A6J5T8Y2</accession>
<evidence type="ECO:0000313" key="1">
    <source>
        <dbReference type="EMBL" id="CAB4240613.1"/>
    </source>
</evidence>
<protein>
    <submittedName>
        <fullName evidence="1">Uncharacterized protein</fullName>
    </submittedName>
</protein>
<dbReference type="EMBL" id="LR797812">
    <property type="protein sequence ID" value="CAB4240613.1"/>
    <property type="molecule type" value="Genomic_DNA"/>
</dbReference>
<reference evidence="1" key="1">
    <citation type="submission" date="2020-05" db="EMBL/GenBank/DDBJ databases">
        <authorList>
            <person name="Chiriac C."/>
            <person name="Salcher M."/>
            <person name="Ghai R."/>
            <person name="Kavagutti S V."/>
        </authorList>
    </citation>
    <scope>NUCLEOTIDE SEQUENCE</scope>
</reference>
<organism evidence="1">
    <name type="scientific">uncultured Caudovirales phage</name>
    <dbReference type="NCBI Taxonomy" id="2100421"/>
    <lineage>
        <taxon>Viruses</taxon>
        <taxon>Duplodnaviria</taxon>
        <taxon>Heunggongvirae</taxon>
        <taxon>Uroviricota</taxon>
        <taxon>Caudoviricetes</taxon>
        <taxon>Peduoviridae</taxon>
        <taxon>Maltschvirus</taxon>
        <taxon>Maltschvirus maltsch</taxon>
    </lineage>
</organism>
<sequence length="237" mass="24567">MSAPSRFLSGVATVPASQPLGNFPYPDPFHTSGTTGLDCFTYLTDYTDLGQTASFTVTGTSSTFALTPGVGGLAVLTPGGTTTASSMYRSQTAFQFVAGQKFWYVQRIKASAVAGAVAFTFGLQYGSATTDGLWFSKAGSSTSLNLVSSVGSTATTLVTGVATCTANGWLDVGFYYDGTDILVYSSDTVVARVTAPTIGASGTTLTNVLLSPFIQITPTATDTLTTDYVLVAQETMR</sequence>
<gene>
    <name evidence="1" type="ORF">UFOVP38_27</name>
</gene>
<proteinExistence type="predicted"/>